<feature type="non-terminal residue" evidence="2">
    <location>
        <position position="137"/>
    </location>
</feature>
<keyword evidence="1" id="KW-0812">Transmembrane</keyword>
<evidence type="ECO:0000256" key="1">
    <source>
        <dbReference type="SAM" id="Phobius"/>
    </source>
</evidence>
<organism evidence="2">
    <name type="scientific">Pectinophora gossypiella</name>
    <name type="common">Cotton pink bollworm</name>
    <name type="synonym">Depressaria gossypiella</name>
    <dbReference type="NCBI Taxonomy" id="13191"/>
    <lineage>
        <taxon>Eukaryota</taxon>
        <taxon>Metazoa</taxon>
        <taxon>Ecdysozoa</taxon>
        <taxon>Arthropoda</taxon>
        <taxon>Hexapoda</taxon>
        <taxon>Insecta</taxon>
        <taxon>Pterygota</taxon>
        <taxon>Neoptera</taxon>
        <taxon>Endopterygota</taxon>
        <taxon>Lepidoptera</taxon>
        <taxon>Glossata</taxon>
        <taxon>Ditrysia</taxon>
        <taxon>Gelechioidea</taxon>
        <taxon>Gelechiidae</taxon>
        <taxon>Apatetrinae</taxon>
        <taxon>Pectinophora</taxon>
    </lineage>
</organism>
<sequence>GALAFSDHVTLPVRHNNERLLFTGEYRSEVVNCGNDDNLFQLLSIIFAGFLSLFIIYGSLKLYRKYKDMADIDKPKLPLGIRLSEQRMVVKTDNILITMDLKIPNKEVSSNVQARNDEESNLCHKEEDELVNKFEGI</sequence>
<keyword evidence="1" id="KW-0472">Membrane</keyword>
<accession>A0A1E1WFG7</accession>
<protein>
    <submittedName>
        <fullName evidence="2">Uncharacterized protein</fullName>
    </submittedName>
</protein>
<feature type="non-terminal residue" evidence="2">
    <location>
        <position position="1"/>
    </location>
</feature>
<dbReference type="OrthoDB" id="6381660at2759"/>
<name>A0A1E1WFG7_PECGO</name>
<dbReference type="AlphaFoldDB" id="A0A1E1WFG7"/>
<keyword evidence="1" id="KW-1133">Transmembrane helix</keyword>
<feature type="transmembrane region" description="Helical" evidence="1">
    <location>
        <begin position="39"/>
        <end position="60"/>
    </location>
</feature>
<reference evidence="2" key="1">
    <citation type="submission" date="2015-09" db="EMBL/GenBank/DDBJ databases">
        <title>De novo assembly of Pectinophora gossypiella (Pink Bollworm) gut transcriptome.</title>
        <authorList>
            <person name="Tassone E.E."/>
        </authorList>
    </citation>
    <scope>NUCLEOTIDE SEQUENCE</scope>
</reference>
<dbReference type="EMBL" id="GDQN01005387">
    <property type="protein sequence ID" value="JAT85667.1"/>
    <property type="molecule type" value="Transcribed_RNA"/>
</dbReference>
<evidence type="ECO:0000313" key="2">
    <source>
        <dbReference type="EMBL" id="JAT85667.1"/>
    </source>
</evidence>
<proteinExistence type="predicted"/>
<gene>
    <name evidence="2" type="ORF">g.16430</name>
</gene>